<sequence>MKVRALGQSGLSIVPLVFGGNVFGWTVDQAQSFRLLDGLVDAGLNAIDTADCYSLWAPGNQGGESETIIGHWLAANPHKRDKVLLLTKVGWDLGGGRKGLSRQRILAGVEDSLRRLQTDCIDLYQSHCPDDSVPHEETLRAYETLLRDGKIRAIGCSNYSATQLQAALDISRELGLPRYATLQPEYNLYDRAQFDGALKSLAVREGLGVITYFSLASGFLSGKYRSEADLHKSQRGGGLAKYLNARGLGILAALDEVAAEQQASQAEVALAWVMASDGVTAPIASATSTGQLASLVRAVALELSAEQMARLEQASAL</sequence>
<dbReference type="GO" id="GO:0016491">
    <property type="term" value="F:oxidoreductase activity"/>
    <property type="evidence" value="ECO:0007669"/>
    <property type="project" value="UniProtKB-KW"/>
</dbReference>
<evidence type="ECO:0000259" key="2">
    <source>
        <dbReference type="Pfam" id="PF00248"/>
    </source>
</evidence>
<dbReference type="Gene3D" id="3.20.20.100">
    <property type="entry name" value="NADP-dependent oxidoreductase domain"/>
    <property type="match status" value="1"/>
</dbReference>
<feature type="domain" description="NADP-dependent oxidoreductase" evidence="2">
    <location>
        <begin position="15"/>
        <end position="314"/>
    </location>
</feature>
<dbReference type="InterPro" id="IPR050523">
    <property type="entry name" value="AKR_Detox_Biosynth"/>
</dbReference>
<dbReference type="PANTHER" id="PTHR43364">
    <property type="entry name" value="NADH-SPECIFIC METHYLGLYOXAL REDUCTASE-RELATED"/>
    <property type="match status" value="1"/>
</dbReference>
<dbReference type="FunFam" id="3.20.20.100:FF:000004">
    <property type="entry name" value="Oxidoreductase, aldo/keto reductase"/>
    <property type="match status" value="1"/>
</dbReference>
<proteinExistence type="predicted"/>
<dbReference type="OrthoDB" id="9773828at2"/>
<evidence type="ECO:0000256" key="1">
    <source>
        <dbReference type="ARBA" id="ARBA00023002"/>
    </source>
</evidence>
<dbReference type="Proteomes" id="UP000238196">
    <property type="component" value="Unassembled WGS sequence"/>
</dbReference>
<dbReference type="Pfam" id="PF00248">
    <property type="entry name" value="Aldo_ket_red"/>
    <property type="match status" value="1"/>
</dbReference>
<dbReference type="SUPFAM" id="SSF51430">
    <property type="entry name" value="NAD(P)-linked oxidoreductase"/>
    <property type="match status" value="1"/>
</dbReference>
<dbReference type="PANTHER" id="PTHR43364:SF6">
    <property type="entry name" value="OXIDOREDUCTASE-RELATED"/>
    <property type="match status" value="1"/>
</dbReference>
<reference evidence="3 4" key="1">
    <citation type="submission" date="2018-02" db="EMBL/GenBank/DDBJ databases">
        <title>novel marine gammaproteobacteria from coastal saline agro ecosystem.</title>
        <authorList>
            <person name="Krishnan R."/>
            <person name="Ramesh Kumar N."/>
        </authorList>
    </citation>
    <scope>NUCLEOTIDE SEQUENCE [LARGE SCALE GENOMIC DNA]</scope>
    <source>
        <strain evidence="3 4">228</strain>
    </source>
</reference>
<dbReference type="InterPro" id="IPR036812">
    <property type="entry name" value="NAD(P)_OxRdtase_dom_sf"/>
</dbReference>
<dbReference type="EMBL" id="PRLP01000032">
    <property type="protein sequence ID" value="PPC77517.1"/>
    <property type="molecule type" value="Genomic_DNA"/>
</dbReference>
<dbReference type="CDD" id="cd19081">
    <property type="entry name" value="AKR_AKR9C1"/>
    <property type="match status" value="1"/>
</dbReference>
<name>A0A2S5KRN2_9PROT</name>
<protein>
    <submittedName>
        <fullName evidence="3">Alcohol dehydrogenase</fullName>
    </submittedName>
</protein>
<evidence type="ECO:0000313" key="3">
    <source>
        <dbReference type="EMBL" id="PPC77517.1"/>
    </source>
</evidence>
<dbReference type="InterPro" id="IPR023210">
    <property type="entry name" value="NADP_OxRdtase_dom"/>
</dbReference>
<organism evidence="3 4">
    <name type="scientific">Proteobacteria bacterium 228</name>
    <dbReference type="NCBI Taxonomy" id="2083153"/>
    <lineage>
        <taxon>Bacteria</taxon>
        <taxon>Pseudomonadati</taxon>
        <taxon>Pseudomonadota</taxon>
    </lineage>
</organism>
<gene>
    <name evidence="3" type="ORF">C4K68_09965</name>
</gene>
<comment type="caution">
    <text evidence="3">The sequence shown here is derived from an EMBL/GenBank/DDBJ whole genome shotgun (WGS) entry which is preliminary data.</text>
</comment>
<keyword evidence="1" id="KW-0560">Oxidoreductase</keyword>
<evidence type="ECO:0000313" key="4">
    <source>
        <dbReference type="Proteomes" id="UP000238196"/>
    </source>
</evidence>
<accession>A0A2S5KRN2</accession>
<dbReference type="AlphaFoldDB" id="A0A2S5KRN2"/>
<dbReference type="GO" id="GO:0005829">
    <property type="term" value="C:cytosol"/>
    <property type="evidence" value="ECO:0007669"/>
    <property type="project" value="UniProtKB-ARBA"/>
</dbReference>